<feature type="region of interest" description="Disordered" evidence="1">
    <location>
        <begin position="192"/>
        <end position="212"/>
    </location>
</feature>
<reference evidence="2 3" key="1">
    <citation type="submission" date="2017-10" db="EMBL/GenBank/DDBJ databases">
        <title>Development of genomic resources for the powdery mildew, Erysiphe pulchra.</title>
        <authorList>
            <person name="Wadl P.A."/>
            <person name="Mack B.M."/>
            <person name="Moore G."/>
            <person name="Beltz S.B."/>
        </authorList>
    </citation>
    <scope>NUCLEOTIDE SEQUENCE [LARGE SCALE GENOMIC DNA]</scope>
    <source>
        <strain evidence="2">Cflorida</strain>
    </source>
</reference>
<dbReference type="AlphaFoldDB" id="A0A2S4PLZ6"/>
<accession>A0A2S4PLZ6</accession>
<comment type="caution">
    <text evidence="2">The sequence shown here is derived from an EMBL/GenBank/DDBJ whole genome shotgun (WGS) entry which is preliminary data.</text>
</comment>
<feature type="region of interest" description="Disordered" evidence="1">
    <location>
        <begin position="72"/>
        <end position="97"/>
    </location>
</feature>
<sequence>MENSLLPKELAEMIATRQRRERAWHARLMLYTTVISNINSTLAVFVDEIEKEEAAASKAYIQLAIANFAASDSTPSPPSILTHSRPTNSSGSSTDPYRWSMEKMLTDEVERACSIRPAHVKLYGRNKEEAPHRTWMAYFTKAPRSGFRNSAKDVTAIIPQRIAPEHLHVETAAQPTTQRICAGATTKCRNCRGPHRSDSRRFLAGPTRAGAPTKEQMKIYRQAGEREYQAILRAKVAEESASSAEINKKFRLATPCGYEGKLENAKFRAKPKTILSPDMPLMFNGCVVSQEKDNVVLRQKEQGEKLKVINAESSSMCQDYVEQRARSAYISLICQPEATFDLYSTAQHKESDKTNVTALNKRIKWQMKNLNRKLNYIALDLPTMKIYVFIDGSFANTKDLSSQLVYFIVIANEALQEDRFTIKGNLIHWSSTKSKRVTHSVLLSEILAIVLGVDLGLAIGSTLNTTTQRISLPRIPLVVCTDYNSLYDYFVKLGSTSEKCLMVDIMQLRQS</sequence>
<proteinExistence type="predicted"/>
<dbReference type="OrthoDB" id="411592at2759"/>
<dbReference type="Proteomes" id="UP000237438">
    <property type="component" value="Unassembled WGS sequence"/>
</dbReference>
<feature type="compositionally biased region" description="Polar residues" evidence="1">
    <location>
        <begin position="72"/>
        <end position="95"/>
    </location>
</feature>
<name>A0A2S4PLZ6_9PEZI</name>
<gene>
    <name evidence="2" type="ORF">EPUL_005361</name>
</gene>
<evidence type="ECO:0000256" key="1">
    <source>
        <dbReference type="SAM" id="MobiDB-lite"/>
    </source>
</evidence>
<keyword evidence="3" id="KW-1185">Reference proteome</keyword>
<dbReference type="EMBL" id="PEDP01001949">
    <property type="protein sequence ID" value="POS83044.1"/>
    <property type="molecule type" value="Genomic_DNA"/>
</dbReference>
<protein>
    <submittedName>
        <fullName evidence="2">Uncharacterized protein</fullName>
    </submittedName>
</protein>
<evidence type="ECO:0000313" key="2">
    <source>
        <dbReference type="EMBL" id="POS83044.1"/>
    </source>
</evidence>
<organism evidence="2 3">
    <name type="scientific">Erysiphe pulchra</name>
    <dbReference type="NCBI Taxonomy" id="225359"/>
    <lineage>
        <taxon>Eukaryota</taxon>
        <taxon>Fungi</taxon>
        <taxon>Dikarya</taxon>
        <taxon>Ascomycota</taxon>
        <taxon>Pezizomycotina</taxon>
        <taxon>Leotiomycetes</taxon>
        <taxon>Erysiphales</taxon>
        <taxon>Erysiphaceae</taxon>
        <taxon>Erysiphe</taxon>
    </lineage>
</organism>
<evidence type="ECO:0000313" key="3">
    <source>
        <dbReference type="Proteomes" id="UP000237438"/>
    </source>
</evidence>
<dbReference type="STRING" id="225359.A0A2S4PLZ6"/>